<evidence type="ECO:0000313" key="3">
    <source>
        <dbReference type="EMBL" id="KAA1116993.1"/>
    </source>
</evidence>
<dbReference type="Proteomes" id="UP000324748">
    <property type="component" value="Unassembled WGS sequence"/>
</dbReference>
<evidence type="ECO:0000313" key="4">
    <source>
        <dbReference type="Proteomes" id="UP000324748"/>
    </source>
</evidence>
<keyword evidence="4" id="KW-1185">Reference proteome</keyword>
<protein>
    <submittedName>
        <fullName evidence="3">Uncharacterized protein</fullName>
    </submittedName>
</protein>
<evidence type="ECO:0000313" key="5">
    <source>
        <dbReference type="Proteomes" id="UP000325313"/>
    </source>
</evidence>
<gene>
    <name evidence="2" type="ORF">PGT21_027290</name>
    <name evidence="3" type="ORF">PGTUg99_033314</name>
</gene>
<feature type="region of interest" description="Disordered" evidence="1">
    <location>
        <begin position="18"/>
        <end position="61"/>
    </location>
</feature>
<evidence type="ECO:0000313" key="2">
    <source>
        <dbReference type="EMBL" id="KAA1098042.1"/>
    </source>
</evidence>
<feature type="region of interest" description="Disordered" evidence="1">
    <location>
        <begin position="243"/>
        <end position="267"/>
    </location>
</feature>
<dbReference type="EMBL" id="VDEP01000270">
    <property type="protein sequence ID" value="KAA1116993.1"/>
    <property type="molecule type" value="Genomic_DNA"/>
</dbReference>
<evidence type="ECO:0000256" key="1">
    <source>
        <dbReference type="SAM" id="MobiDB-lite"/>
    </source>
</evidence>
<dbReference type="Proteomes" id="UP000325313">
    <property type="component" value="Unassembled WGS sequence"/>
</dbReference>
<reference evidence="4 5" key="1">
    <citation type="submission" date="2019-05" db="EMBL/GenBank/DDBJ databases">
        <title>Emergence of the Ug99 lineage of the wheat stem rust pathogen through somatic hybridization.</title>
        <authorList>
            <person name="Li F."/>
            <person name="Upadhyaya N.M."/>
            <person name="Sperschneider J."/>
            <person name="Matny O."/>
            <person name="Nguyen-Phuc H."/>
            <person name="Mago R."/>
            <person name="Raley C."/>
            <person name="Miller M.E."/>
            <person name="Silverstein K.A.T."/>
            <person name="Henningsen E."/>
            <person name="Hirsch C.D."/>
            <person name="Visser B."/>
            <person name="Pretorius Z.A."/>
            <person name="Steffenson B.J."/>
            <person name="Schwessinger B."/>
            <person name="Dodds P.N."/>
            <person name="Figueroa M."/>
        </authorList>
    </citation>
    <scope>NUCLEOTIDE SEQUENCE [LARGE SCALE GENOMIC DNA]</scope>
    <source>
        <strain evidence="2">21-0</strain>
        <strain evidence="3 5">Ug99</strain>
    </source>
</reference>
<sequence length="267" mass="28524">MPEFSGSGSRAFLVLEAKWPSSMAGDPKSKGHPDLRARPNASKEARRWTSPNGGSHANMPTLLASPSFGGSLCEGRLRQPGTGPPIEGLAVKLGDTRGRSQASGSASIRSSFCVDSTPASMWAPNGHKVKSTWSLESPISKFWVLPASLPKNYLARIEHATSFKDQASVFCRLAKDKDPHQRILDEAEANFHHCGIDVSNKPTCSTSARMWDCGTNVKKKSVLGTAVEIGSYQSFTEPILSAPRRGSDPWDPQSGLAGTAPGVYTTG</sequence>
<feature type="compositionally biased region" description="Basic and acidic residues" evidence="1">
    <location>
        <begin position="27"/>
        <end position="47"/>
    </location>
</feature>
<dbReference type="EMBL" id="VSWC01000066">
    <property type="protein sequence ID" value="KAA1098042.1"/>
    <property type="molecule type" value="Genomic_DNA"/>
</dbReference>
<organism evidence="3 5">
    <name type="scientific">Puccinia graminis f. sp. tritici</name>
    <dbReference type="NCBI Taxonomy" id="56615"/>
    <lineage>
        <taxon>Eukaryota</taxon>
        <taxon>Fungi</taxon>
        <taxon>Dikarya</taxon>
        <taxon>Basidiomycota</taxon>
        <taxon>Pucciniomycotina</taxon>
        <taxon>Pucciniomycetes</taxon>
        <taxon>Pucciniales</taxon>
        <taxon>Pucciniaceae</taxon>
        <taxon>Puccinia</taxon>
    </lineage>
</organism>
<name>A0A5B0QVS0_PUCGR</name>
<accession>A0A5B0QVS0</accession>
<dbReference type="AlphaFoldDB" id="A0A5B0QVS0"/>
<proteinExistence type="predicted"/>
<comment type="caution">
    <text evidence="3">The sequence shown here is derived from an EMBL/GenBank/DDBJ whole genome shotgun (WGS) entry which is preliminary data.</text>
</comment>